<evidence type="ECO:0000313" key="6">
    <source>
        <dbReference type="Proteomes" id="UP001295740"/>
    </source>
</evidence>
<evidence type="ECO:0000256" key="2">
    <source>
        <dbReference type="SAM" id="Coils"/>
    </source>
</evidence>
<sequence>MFSALITRHAVPTLCVAPLGRPLVQTRQIQYEAFEANFNQDELAEARKWHMSFRDSSLPKGQTSYSRSSGPGGQHVNKTETKATTVWSVDELSKSLPKLVHSALRTSKYYSGRTDSIQIQAQTQRSKAANTDENYEKLAEELRKIYKERVPGSTSDKKVKKYEALEKSFRESRLRSKKQQSSKKAFRQGRGRAE</sequence>
<evidence type="ECO:0000259" key="4">
    <source>
        <dbReference type="Pfam" id="PF00472"/>
    </source>
</evidence>
<feature type="domain" description="Prokaryotic-type class I peptide chain release factors" evidence="4">
    <location>
        <begin position="63"/>
        <end position="185"/>
    </location>
</feature>
<dbReference type="Proteomes" id="UP001295740">
    <property type="component" value="Unassembled WGS sequence"/>
</dbReference>
<dbReference type="InterPro" id="IPR000352">
    <property type="entry name" value="Pep_chain_release_fac_I"/>
</dbReference>
<reference evidence="5" key="1">
    <citation type="submission" date="2023-10" db="EMBL/GenBank/DDBJ databases">
        <authorList>
            <person name="Hackl T."/>
        </authorList>
    </citation>
    <scope>NUCLEOTIDE SEQUENCE</scope>
</reference>
<dbReference type="SUPFAM" id="SSF75620">
    <property type="entry name" value="Release factor"/>
    <property type="match status" value="1"/>
</dbReference>
<feature type="compositionally biased region" description="Polar residues" evidence="3">
    <location>
        <begin position="59"/>
        <end position="69"/>
    </location>
</feature>
<dbReference type="GO" id="GO:0016150">
    <property type="term" value="F:translation release factor activity, codon nonspecific"/>
    <property type="evidence" value="ECO:0007669"/>
    <property type="project" value="TreeGrafter"/>
</dbReference>
<evidence type="ECO:0000313" key="5">
    <source>
        <dbReference type="EMBL" id="CAJ2509590.1"/>
    </source>
</evidence>
<dbReference type="Gene3D" id="3.30.160.20">
    <property type="match status" value="1"/>
</dbReference>
<evidence type="ECO:0000256" key="1">
    <source>
        <dbReference type="ARBA" id="ARBA00010835"/>
    </source>
</evidence>
<dbReference type="Pfam" id="PF00472">
    <property type="entry name" value="RF-1"/>
    <property type="match status" value="1"/>
</dbReference>
<dbReference type="GO" id="GO:0070126">
    <property type="term" value="P:mitochondrial translational termination"/>
    <property type="evidence" value="ECO:0007669"/>
    <property type="project" value="TreeGrafter"/>
</dbReference>
<protein>
    <submittedName>
        <fullName evidence="5">Uu.00g146160.m01.CDS01</fullName>
    </submittedName>
</protein>
<gene>
    <name evidence="5" type="ORF">KHLLAP_LOCUS10058</name>
</gene>
<dbReference type="InterPro" id="IPR052104">
    <property type="entry name" value="Mito_Release_Factor_mL62"/>
</dbReference>
<dbReference type="AlphaFoldDB" id="A0AAI8YM22"/>
<feature type="coiled-coil region" evidence="2">
    <location>
        <begin position="121"/>
        <end position="148"/>
    </location>
</feature>
<dbReference type="EMBL" id="CAUWAG010000012">
    <property type="protein sequence ID" value="CAJ2509590.1"/>
    <property type="molecule type" value="Genomic_DNA"/>
</dbReference>
<keyword evidence="2" id="KW-0175">Coiled coil</keyword>
<accession>A0AAI8YM22</accession>
<feature type="compositionally biased region" description="Basic residues" evidence="3">
    <location>
        <begin position="175"/>
        <end position="194"/>
    </location>
</feature>
<dbReference type="InterPro" id="IPR045853">
    <property type="entry name" value="Pep_chain_release_fac_I_sf"/>
</dbReference>
<comment type="similarity">
    <text evidence="1">Belongs to the prokaryotic/mitochondrial release factor family.</text>
</comment>
<feature type="region of interest" description="Disordered" evidence="3">
    <location>
        <begin position="55"/>
        <end position="80"/>
    </location>
</feature>
<keyword evidence="6" id="KW-1185">Reference proteome</keyword>
<organism evidence="5 6">
    <name type="scientific">Anthostomella pinea</name>
    <dbReference type="NCBI Taxonomy" id="933095"/>
    <lineage>
        <taxon>Eukaryota</taxon>
        <taxon>Fungi</taxon>
        <taxon>Dikarya</taxon>
        <taxon>Ascomycota</taxon>
        <taxon>Pezizomycotina</taxon>
        <taxon>Sordariomycetes</taxon>
        <taxon>Xylariomycetidae</taxon>
        <taxon>Xylariales</taxon>
        <taxon>Xylariaceae</taxon>
        <taxon>Anthostomella</taxon>
    </lineage>
</organism>
<dbReference type="PANTHER" id="PTHR11075:SF54">
    <property type="entry name" value="LARGE RIBOSOMAL SUBUNIT PROTEIN ML62"/>
    <property type="match status" value="1"/>
</dbReference>
<dbReference type="GO" id="GO:0005762">
    <property type="term" value="C:mitochondrial large ribosomal subunit"/>
    <property type="evidence" value="ECO:0007669"/>
    <property type="project" value="TreeGrafter"/>
</dbReference>
<proteinExistence type="inferred from homology"/>
<evidence type="ECO:0000256" key="3">
    <source>
        <dbReference type="SAM" id="MobiDB-lite"/>
    </source>
</evidence>
<dbReference type="PANTHER" id="PTHR11075">
    <property type="entry name" value="PEPTIDE CHAIN RELEASE FACTOR"/>
    <property type="match status" value="1"/>
</dbReference>
<comment type="caution">
    <text evidence="5">The sequence shown here is derived from an EMBL/GenBank/DDBJ whole genome shotgun (WGS) entry which is preliminary data.</text>
</comment>
<dbReference type="GO" id="GO:0004045">
    <property type="term" value="F:peptidyl-tRNA hydrolase activity"/>
    <property type="evidence" value="ECO:0007669"/>
    <property type="project" value="TreeGrafter"/>
</dbReference>
<feature type="region of interest" description="Disordered" evidence="3">
    <location>
        <begin position="168"/>
        <end position="194"/>
    </location>
</feature>
<name>A0AAI8YM22_9PEZI</name>